<sequence length="449" mass="46754">MAGPSRSLTSGGIFYSLARFSLPVLLTLFLQALYGGVDLLVVGQFASTTDVSGVSTGSMLLSTFTMLVTGLSMGPTVTVGEAIGSGSPKEAGRAVLAGLTLLGSLAVLLTLGLALFAQPLAALLDAPPEAMDHTVAYIRICGLGMVFIVAYNFLGAVLRGAGDAKTPLYTVAVACAVNIVGDLLLVAGFHLGAAGAAIATVAAQAASVLLSLFFLCRKPLPFAMPPRAGRKLTRKMLRQLRIGVPVALQELLVGSSFLVIQALVNGMGTTASAGVGVGEKVCTFIMLVPSAYTQSMSAFVAQNRGAGRMDRAQQALRCGILSSLVVGAFMGALTFWHGDWLAALFARDPAVVAAARQYLQAYAIDCLLTPLLFCFTGYFNGCEKTLFVMAQGIIGAFCVRIPVAWAMSRLPETSLFLIGLGTPASSLVQDLLCVGYFLLLMRKSGRESG</sequence>
<comment type="subcellular location">
    <subcellularLocation>
        <location evidence="2">Cell membrane</location>
        <topology evidence="2">Multi-pass membrane protein</topology>
    </subcellularLocation>
</comment>
<keyword evidence="8 13" id="KW-0812">Transmembrane</keyword>
<dbReference type="PIRSF" id="PIRSF006603">
    <property type="entry name" value="DinF"/>
    <property type="match status" value="1"/>
</dbReference>
<comment type="similarity">
    <text evidence="3">Belongs to the multi antimicrobial extrusion (MATE) (TC 2.A.66.1) family.</text>
</comment>
<evidence type="ECO:0000313" key="15">
    <source>
        <dbReference type="Proteomes" id="UP000824031"/>
    </source>
</evidence>
<evidence type="ECO:0000256" key="6">
    <source>
        <dbReference type="ARBA" id="ARBA00022449"/>
    </source>
</evidence>
<feature type="transmembrane region" description="Helical" evidence="13">
    <location>
        <begin position="54"/>
        <end position="73"/>
    </location>
</feature>
<feature type="transmembrane region" description="Helical" evidence="13">
    <location>
        <begin position="414"/>
        <end position="439"/>
    </location>
</feature>
<evidence type="ECO:0000256" key="9">
    <source>
        <dbReference type="ARBA" id="ARBA00022989"/>
    </source>
</evidence>
<evidence type="ECO:0000256" key="12">
    <source>
        <dbReference type="ARBA" id="ARBA00031636"/>
    </source>
</evidence>
<keyword evidence="5" id="KW-0813">Transport</keyword>
<keyword evidence="9 13" id="KW-1133">Transmembrane helix</keyword>
<keyword evidence="6" id="KW-0050">Antiport</keyword>
<dbReference type="CDD" id="cd13138">
    <property type="entry name" value="MATE_yoeA_like"/>
    <property type="match status" value="1"/>
</dbReference>
<dbReference type="Pfam" id="PF01554">
    <property type="entry name" value="MatE"/>
    <property type="match status" value="2"/>
</dbReference>
<feature type="transmembrane region" description="Helical" evidence="13">
    <location>
        <begin position="94"/>
        <end position="116"/>
    </location>
</feature>
<evidence type="ECO:0000256" key="3">
    <source>
        <dbReference type="ARBA" id="ARBA00010199"/>
    </source>
</evidence>
<dbReference type="InterPro" id="IPR002528">
    <property type="entry name" value="MATE_fam"/>
</dbReference>
<name>A0A9D2JH62_9FIRM</name>
<evidence type="ECO:0000256" key="2">
    <source>
        <dbReference type="ARBA" id="ARBA00004651"/>
    </source>
</evidence>
<evidence type="ECO:0000256" key="10">
    <source>
        <dbReference type="ARBA" id="ARBA00023065"/>
    </source>
</evidence>
<dbReference type="Proteomes" id="UP000824031">
    <property type="component" value="Unassembled WGS sequence"/>
</dbReference>
<feature type="transmembrane region" description="Helical" evidence="13">
    <location>
        <begin position="136"/>
        <end position="154"/>
    </location>
</feature>
<evidence type="ECO:0000256" key="7">
    <source>
        <dbReference type="ARBA" id="ARBA00022475"/>
    </source>
</evidence>
<dbReference type="GO" id="GO:0005886">
    <property type="term" value="C:plasma membrane"/>
    <property type="evidence" value="ECO:0007669"/>
    <property type="project" value="UniProtKB-SubCell"/>
</dbReference>
<evidence type="ECO:0000256" key="5">
    <source>
        <dbReference type="ARBA" id="ARBA00022448"/>
    </source>
</evidence>
<comment type="function">
    <text evidence="1">Multidrug efflux pump.</text>
</comment>
<feature type="transmembrane region" description="Helical" evidence="13">
    <location>
        <begin position="193"/>
        <end position="215"/>
    </location>
</feature>
<comment type="caution">
    <text evidence="14">The sequence shown here is derived from an EMBL/GenBank/DDBJ whole genome shotgun (WGS) entry which is preliminary data.</text>
</comment>
<dbReference type="NCBIfam" id="TIGR00797">
    <property type="entry name" value="matE"/>
    <property type="match status" value="1"/>
</dbReference>
<dbReference type="GO" id="GO:0015297">
    <property type="term" value="F:antiporter activity"/>
    <property type="evidence" value="ECO:0007669"/>
    <property type="project" value="UniProtKB-KW"/>
</dbReference>
<dbReference type="PANTHER" id="PTHR43298:SF2">
    <property type="entry name" value="FMN_FAD EXPORTER YEEO-RELATED"/>
    <property type="match status" value="1"/>
</dbReference>
<reference evidence="14" key="1">
    <citation type="journal article" date="2021" name="PeerJ">
        <title>Extensive microbial diversity within the chicken gut microbiome revealed by metagenomics and culture.</title>
        <authorList>
            <person name="Gilroy R."/>
            <person name="Ravi A."/>
            <person name="Getino M."/>
            <person name="Pursley I."/>
            <person name="Horton D.L."/>
            <person name="Alikhan N.F."/>
            <person name="Baker D."/>
            <person name="Gharbi K."/>
            <person name="Hall N."/>
            <person name="Watson M."/>
            <person name="Adriaenssens E.M."/>
            <person name="Foster-Nyarko E."/>
            <person name="Jarju S."/>
            <person name="Secka A."/>
            <person name="Antonio M."/>
            <person name="Oren A."/>
            <person name="Chaudhuri R.R."/>
            <person name="La Ragione R."/>
            <person name="Hildebrand F."/>
            <person name="Pallen M.J."/>
        </authorList>
    </citation>
    <scope>NUCLEOTIDE SEQUENCE</scope>
    <source>
        <strain evidence="14">3436</strain>
    </source>
</reference>
<protein>
    <recommendedName>
        <fullName evidence="4">Probable multidrug resistance protein NorM</fullName>
    </recommendedName>
    <alternativeName>
        <fullName evidence="12">Multidrug-efflux transporter</fullName>
    </alternativeName>
</protein>
<dbReference type="InterPro" id="IPR048279">
    <property type="entry name" value="MdtK-like"/>
</dbReference>
<dbReference type="InterPro" id="IPR050222">
    <property type="entry name" value="MATE_MdtK"/>
</dbReference>
<feature type="transmembrane region" description="Helical" evidence="13">
    <location>
        <begin position="240"/>
        <end position="264"/>
    </location>
</feature>
<feature type="transmembrane region" description="Helical" evidence="13">
    <location>
        <begin position="166"/>
        <end position="187"/>
    </location>
</feature>
<dbReference type="GO" id="GO:0042910">
    <property type="term" value="F:xenobiotic transmembrane transporter activity"/>
    <property type="evidence" value="ECO:0007669"/>
    <property type="project" value="InterPro"/>
</dbReference>
<evidence type="ECO:0000256" key="4">
    <source>
        <dbReference type="ARBA" id="ARBA00020268"/>
    </source>
</evidence>
<feature type="transmembrane region" description="Helical" evidence="13">
    <location>
        <begin position="315"/>
        <end position="338"/>
    </location>
</feature>
<evidence type="ECO:0000313" key="14">
    <source>
        <dbReference type="EMBL" id="HIZ49087.1"/>
    </source>
</evidence>
<accession>A0A9D2JH62</accession>
<organism evidence="14 15">
    <name type="scientific">Candidatus Gemmiger excrementavium</name>
    <dbReference type="NCBI Taxonomy" id="2838608"/>
    <lineage>
        <taxon>Bacteria</taxon>
        <taxon>Bacillati</taxon>
        <taxon>Bacillota</taxon>
        <taxon>Clostridia</taxon>
        <taxon>Eubacteriales</taxon>
        <taxon>Gemmiger</taxon>
    </lineage>
</organism>
<keyword evidence="7" id="KW-1003">Cell membrane</keyword>
<dbReference type="AlphaFoldDB" id="A0A9D2JH62"/>
<keyword evidence="11 13" id="KW-0472">Membrane</keyword>
<proteinExistence type="inferred from homology"/>
<evidence type="ECO:0000256" key="1">
    <source>
        <dbReference type="ARBA" id="ARBA00003408"/>
    </source>
</evidence>
<reference evidence="14" key="2">
    <citation type="submission" date="2021-04" db="EMBL/GenBank/DDBJ databases">
        <authorList>
            <person name="Gilroy R."/>
        </authorList>
    </citation>
    <scope>NUCLEOTIDE SEQUENCE</scope>
    <source>
        <strain evidence="14">3436</strain>
    </source>
</reference>
<evidence type="ECO:0000256" key="11">
    <source>
        <dbReference type="ARBA" id="ARBA00023136"/>
    </source>
</evidence>
<feature type="transmembrane region" description="Helical" evidence="13">
    <location>
        <begin position="358"/>
        <end position="379"/>
    </location>
</feature>
<dbReference type="PANTHER" id="PTHR43298">
    <property type="entry name" value="MULTIDRUG RESISTANCE PROTEIN NORM-RELATED"/>
    <property type="match status" value="1"/>
</dbReference>
<keyword evidence="10" id="KW-0406">Ion transport</keyword>
<feature type="transmembrane region" description="Helical" evidence="13">
    <location>
        <begin position="386"/>
        <end position="408"/>
    </location>
</feature>
<feature type="transmembrane region" description="Helical" evidence="13">
    <location>
        <begin position="12"/>
        <end position="34"/>
    </location>
</feature>
<evidence type="ECO:0000256" key="13">
    <source>
        <dbReference type="SAM" id="Phobius"/>
    </source>
</evidence>
<evidence type="ECO:0000256" key="8">
    <source>
        <dbReference type="ARBA" id="ARBA00022692"/>
    </source>
</evidence>
<gene>
    <name evidence="14" type="ORF">H9810_10230</name>
</gene>
<dbReference type="GO" id="GO:0006811">
    <property type="term" value="P:monoatomic ion transport"/>
    <property type="evidence" value="ECO:0007669"/>
    <property type="project" value="UniProtKB-KW"/>
</dbReference>
<dbReference type="EMBL" id="DXBO01000144">
    <property type="protein sequence ID" value="HIZ49087.1"/>
    <property type="molecule type" value="Genomic_DNA"/>
</dbReference>